<evidence type="ECO:0000313" key="4">
    <source>
        <dbReference type="Proteomes" id="UP001244207"/>
    </source>
</evidence>
<sequence>MNPLPDVIVIQDPPPEFAWKSCPGYNPEYLPARELLEKDNPKTTEDPFPVKLVGFYVTKSIDPSDWRIDWREHDNDHYGSVASLFLNTSCGEITIHNVYNNKQSISMSKLLTASDHPVTGESAVLIGNFNLHHPEWGGDRVAQVEKDAGILHQATSMAGMRCLLPPGLRTYSRSATDTGDFSTTIDLAFAAQRLESRAHPTRVLSVPGFDSDHRPLHTRISIAPNRDKEPRFNWDKANEKKYCEEVKKQLLTIGCPTIRTAAEVDDYAKALVLAIYQAVRRTIPCYRKTAPRPKPEMDPEDVQRARENEKNQHRILH</sequence>
<dbReference type="InterPro" id="IPR036691">
    <property type="entry name" value="Endo/exonu/phosph_ase_sf"/>
</dbReference>
<dbReference type="InterPro" id="IPR005135">
    <property type="entry name" value="Endo/exonuclease/phosphatase"/>
</dbReference>
<gene>
    <name evidence="3" type="ORF">BDZ83DRAFT_90067</name>
</gene>
<evidence type="ECO:0000259" key="2">
    <source>
        <dbReference type="Pfam" id="PF14529"/>
    </source>
</evidence>
<dbReference type="SUPFAM" id="SSF56219">
    <property type="entry name" value="DNase I-like"/>
    <property type="match status" value="1"/>
</dbReference>
<accession>A0AAD8XKG7</accession>
<dbReference type="RefSeq" id="XP_060369070.1">
    <property type="nucleotide sequence ID" value="XM_060515991.1"/>
</dbReference>
<feature type="compositionally biased region" description="Basic and acidic residues" evidence="1">
    <location>
        <begin position="293"/>
        <end position="317"/>
    </location>
</feature>
<comment type="caution">
    <text evidence="3">The sequence shown here is derived from an EMBL/GenBank/DDBJ whole genome shotgun (WGS) entry which is preliminary data.</text>
</comment>
<proteinExistence type="predicted"/>
<dbReference type="EMBL" id="JAHMHS010000014">
    <property type="protein sequence ID" value="KAK1729015.1"/>
    <property type="molecule type" value="Genomic_DNA"/>
</dbReference>
<dbReference type="AlphaFoldDB" id="A0AAD8XKG7"/>
<dbReference type="Pfam" id="PF14529">
    <property type="entry name" value="Exo_endo_phos_2"/>
    <property type="match status" value="1"/>
</dbReference>
<dbReference type="Proteomes" id="UP001244207">
    <property type="component" value="Unassembled WGS sequence"/>
</dbReference>
<keyword evidence="4" id="KW-1185">Reference proteome</keyword>
<dbReference type="Gene3D" id="3.60.10.10">
    <property type="entry name" value="Endonuclease/exonuclease/phosphatase"/>
    <property type="match status" value="1"/>
</dbReference>
<evidence type="ECO:0000256" key="1">
    <source>
        <dbReference type="SAM" id="MobiDB-lite"/>
    </source>
</evidence>
<dbReference type="GO" id="GO:0003824">
    <property type="term" value="F:catalytic activity"/>
    <property type="evidence" value="ECO:0007669"/>
    <property type="project" value="InterPro"/>
</dbReference>
<name>A0AAD8XKG7_GLOAC</name>
<feature type="region of interest" description="Disordered" evidence="1">
    <location>
        <begin position="287"/>
        <end position="317"/>
    </location>
</feature>
<evidence type="ECO:0000313" key="3">
    <source>
        <dbReference type="EMBL" id="KAK1729015.1"/>
    </source>
</evidence>
<dbReference type="GeneID" id="85399889"/>
<feature type="domain" description="Endonuclease/exonuclease/phosphatase" evidence="2">
    <location>
        <begin position="93"/>
        <end position="216"/>
    </location>
</feature>
<organism evidence="3 4">
    <name type="scientific">Glomerella acutata</name>
    <name type="common">Colletotrichum acutatum</name>
    <dbReference type="NCBI Taxonomy" id="27357"/>
    <lineage>
        <taxon>Eukaryota</taxon>
        <taxon>Fungi</taxon>
        <taxon>Dikarya</taxon>
        <taxon>Ascomycota</taxon>
        <taxon>Pezizomycotina</taxon>
        <taxon>Sordariomycetes</taxon>
        <taxon>Hypocreomycetidae</taxon>
        <taxon>Glomerellales</taxon>
        <taxon>Glomerellaceae</taxon>
        <taxon>Colletotrichum</taxon>
        <taxon>Colletotrichum acutatum species complex</taxon>
    </lineage>
</organism>
<reference evidence="3" key="1">
    <citation type="submission" date="2021-12" db="EMBL/GenBank/DDBJ databases">
        <title>Comparative genomics, transcriptomics and evolutionary studies reveal genomic signatures of adaptation to plant cell wall in hemibiotrophic fungi.</title>
        <authorList>
            <consortium name="DOE Joint Genome Institute"/>
            <person name="Baroncelli R."/>
            <person name="Diaz J.F."/>
            <person name="Benocci T."/>
            <person name="Peng M."/>
            <person name="Battaglia E."/>
            <person name="Haridas S."/>
            <person name="Andreopoulos W."/>
            <person name="Labutti K."/>
            <person name="Pangilinan J."/>
            <person name="Floch G.L."/>
            <person name="Makela M.R."/>
            <person name="Henrissat B."/>
            <person name="Grigoriev I.V."/>
            <person name="Crouch J.A."/>
            <person name="De Vries R.P."/>
            <person name="Sukno S.A."/>
            <person name="Thon M.R."/>
        </authorList>
    </citation>
    <scope>NUCLEOTIDE SEQUENCE</scope>
    <source>
        <strain evidence="3">CBS 112980</strain>
    </source>
</reference>
<protein>
    <recommendedName>
        <fullName evidence="2">Endonuclease/exonuclease/phosphatase domain-containing protein</fullName>
    </recommendedName>
</protein>